<sequence length="427" mass="46095">MKNQTLANTTMETIQWFVFLLASSVALPIVIGAIFEMNFTEVSGLMQRTFFIVGVASLLQGLFGHRLPIMEGPAGIWISIFTVMAVTGLQHGTSLDDSLRILETTMIFTGIFLFLFGIFKISQLILPIFTPLVTGVFFFLLTVQLSGTFLQGMLGLQGDSETIQMGGAALAFFTFFIVLGLSIFGKGWLSSYAVLIGIAIGWIMYVVMLGSEHAIGDVVLFSLPELFAFGMPKFDLSVIPIAFITALILISNVVASIVAVSQTLGLEKKDYRKEVNRGTIFSGLNHGLAGVFSSIANVPLATSAGFIGLTGQKKKMPFIYASILLVIIALFPPVVALISSIPSPIANAALMASFVQLVGLAVNNVTLEKLDTRKITIVGVAYLFGMGTMFLPTEVFAEFPSYLQNLLSNGLLVGTAIVIVLEQLWRE</sequence>
<gene>
    <name evidence="8" type="ORF">SAMN04487944_10837</name>
</gene>
<evidence type="ECO:0000256" key="1">
    <source>
        <dbReference type="ARBA" id="ARBA00004141"/>
    </source>
</evidence>
<evidence type="ECO:0000256" key="7">
    <source>
        <dbReference type="SAM" id="Phobius"/>
    </source>
</evidence>
<keyword evidence="6 7" id="KW-0472">Membrane</keyword>
<dbReference type="PANTHER" id="PTHR42810:SF1">
    <property type="entry name" value="PURINE PERMEASE YWDJ-RELATED"/>
    <property type="match status" value="1"/>
</dbReference>
<dbReference type="PANTHER" id="PTHR42810">
    <property type="entry name" value="PURINE PERMEASE C1399.01C-RELATED"/>
    <property type="match status" value="1"/>
</dbReference>
<feature type="transmembrane region" description="Helical" evidence="7">
    <location>
        <begin position="16"/>
        <end position="37"/>
    </location>
</feature>
<dbReference type="STRING" id="531814.SAMN04487944_10837"/>
<evidence type="ECO:0000256" key="3">
    <source>
        <dbReference type="ARBA" id="ARBA00022448"/>
    </source>
</evidence>
<evidence type="ECO:0000256" key="6">
    <source>
        <dbReference type="ARBA" id="ARBA00023136"/>
    </source>
</evidence>
<dbReference type="EMBL" id="FOGL01000008">
    <property type="protein sequence ID" value="SER68103.1"/>
    <property type="molecule type" value="Genomic_DNA"/>
</dbReference>
<reference evidence="8 9" key="1">
    <citation type="submission" date="2016-10" db="EMBL/GenBank/DDBJ databases">
        <authorList>
            <person name="de Groot N.N."/>
        </authorList>
    </citation>
    <scope>NUCLEOTIDE SEQUENCE [LARGE SCALE GENOMIC DNA]</scope>
    <source>
        <strain evidence="8 9">CGMCC 1.7727</strain>
    </source>
</reference>
<evidence type="ECO:0000313" key="9">
    <source>
        <dbReference type="Proteomes" id="UP000199687"/>
    </source>
</evidence>
<evidence type="ECO:0000256" key="5">
    <source>
        <dbReference type="ARBA" id="ARBA00022989"/>
    </source>
</evidence>
<feature type="transmembrane region" description="Helical" evidence="7">
    <location>
        <begin position="162"/>
        <end position="183"/>
    </location>
</feature>
<dbReference type="RefSeq" id="WP_245711640.1">
    <property type="nucleotide sequence ID" value="NZ_FOGL01000008.1"/>
</dbReference>
<accession>A0A1H9R821</accession>
<dbReference type="GO" id="GO:0042907">
    <property type="term" value="F:xanthine transmembrane transporter activity"/>
    <property type="evidence" value="ECO:0007669"/>
    <property type="project" value="TreeGrafter"/>
</dbReference>
<organism evidence="8 9">
    <name type="scientific">Gracilibacillus ureilyticus</name>
    <dbReference type="NCBI Taxonomy" id="531814"/>
    <lineage>
        <taxon>Bacteria</taxon>
        <taxon>Bacillati</taxon>
        <taxon>Bacillota</taxon>
        <taxon>Bacilli</taxon>
        <taxon>Bacillales</taxon>
        <taxon>Bacillaceae</taxon>
        <taxon>Gracilibacillus</taxon>
    </lineage>
</organism>
<name>A0A1H9R821_9BACI</name>
<dbReference type="AlphaFoldDB" id="A0A1H9R821"/>
<comment type="subcellular location">
    <subcellularLocation>
        <location evidence="1">Membrane</location>
        <topology evidence="1">Multi-pass membrane protein</topology>
    </subcellularLocation>
</comment>
<dbReference type="Proteomes" id="UP000199687">
    <property type="component" value="Unassembled WGS sequence"/>
</dbReference>
<keyword evidence="9" id="KW-1185">Reference proteome</keyword>
<feature type="transmembrane region" description="Helical" evidence="7">
    <location>
        <begin position="49"/>
        <end position="67"/>
    </location>
</feature>
<comment type="similarity">
    <text evidence="2">Belongs to the nucleobase:cation symporter-2 (NCS2) (TC 2.A.40) family.</text>
</comment>
<feature type="transmembrane region" description="Helical" evidence="7">
    <location>
        <begin position="73"/>
        <end position="89"/>
    </location>
</feature>
<protein>
    <submittedName>
        <fullName evidence="8">Xanthine/uracil permease</fullName>
    </submittedName>
</protein>
<dbReference type="Pfam" id="PF00860">
    <property type="entry name" value="Xan_ur_permease"/>
    <property type="match status" value="1"/>
</dbReference>
<evidence type="ECO:0000256" key="2">
    <source>
        <dbReference type="ARBA" id="ARBA00008821"/>
    </source>
</evidence>
<dbReference type="InterPro" id="IPR006043">
    <property type="entry name" value="NCS2"/>
</dbReference>
<dbReference type="NCBIfam" id="NF037981">
    <property type="entry name" value="NCS2_1"/>
    <property type="match status" value="1"/>
</dbReference>
<feature type="transmembrane region" description="Helical" evidence="7">
    <location>
        <begin position="375"/>
        <end position="396"/>
    </location>
</feature>
<evidence type="ECO:0000256" key="4">
    <source>
        <dbReference type="ARBA" id="ARBA00022692"/>
    </source>
</evidence>
<proteinExistence type="inferred from homology"/>
<feature type="transmembrane region" description="Helical" evidence="7">
    <location>
        <begin position="189"/>
        <end position="207"/>
    </location>
</feature>
<feature type="transmembrane region" description="Helical" evidence="7">
    <location>
        <begin position="318"/>
        <end position="339"/>
    </location>
</feature>
<feature type="transmembrane region" description="Helical" evidence="7">
    <location>
        <begin position="125"/>
        <end position="150"/>
    </location>
</feature>
<feature type="transmembrane region" description="Helical" evidence="7">
    <location>
        <begin position="402"/>
        <end position="421"/>
    </location>
</feature>
<feature type="transmembrane region" description="Helical" evidence="7">
    <location>
        <begin position="238"/>
        <end position="260"/>
    </location>
</feature>
<keyword evidence="3" id="KW-0813">Transport</keyword>
<keyword evidence="5 7" id="KW-1133">Transmembrane helix</keyword>
<dbReference type="GO" id="GO:0005886">
    <property type="term" value="C:plasma membrane"/>
    <property type="evidence" value="ECO:0007669"/>
    <property type="project" value="TreeGrafter"/>
</dbReference>
<keyword evidence="4 7" id="KW-0812">Transmembrane</keyword>
<evidence type="ECO:0000313" key="8">
    <source>
        <dbReference type="EMBL" id="SER68103.1"/>
    </source>
</evidence>
<feature type="transmembrane region" description="Helical" evidence="7">
    <location>
        <begin position="345"/>
        <end position="363"/>
    </location>
</feature>
<feature type="transmembrane region" description="Helical" evidence="7">
    <location>
        <begin position="101"/>
        <end position="119"/>
    </location>
</feature>